<proteinExistence type="predicted"/>
<comment type="caution">
    <text evidence="1">The sequence shown here is derived from an EMBL/GenBank/DDBJ whole genome shotgun (WGS) entry which is preliminary data.</text>
</comment>
<reference evidence="1" key="1">
    <citation type="submission" date="2021-06" db="EMBL/GenBank/DDBJ databases">
        <authorList>
            <person name="Kallberg Y."/>
            <person name="Tangrot J."/>
            <person name="Rosling A."/>
        </authorList>
    </citation>
    <scope>NUCLEOTIDE SEQUENCE</scope>
    <source>
        <strain evidence="1">CL551</strain>
    </source>
</reference>
<dbReference type="Gene3D" id="1.20.930.20">
    <property type="entry name" value="Adaptor protein Cbl, N-terminal domain"/>
    <property type="match status" value="1"/>
</dbReference>
<organism evidence="1 2">
    <name type="scientific">Acaulospora morrowiae</name>
    <dbReference type="NCBI Taxonomy" id="94023"/>
    <lineage>
        <taxon>Eukaryota</taxon>
        <taxon>Fungi</taxon>
        <taxon>Fungi incertae sedis</taxon>
        <taxon>Mucoromycota</taxon>
        <taxon>Glomeromycotina</taxon>
        <taxon>Glomeromycetes</taxon>
        <taxon>Diversisporales</taxon>
        <taxon>Acaulosporaceae</taxon>
        <taxon>Acaulospora</taxon>
    </lineage>
</organism>
<dbReference type="EMBL" id="CAJVPV010000144">
    <property type="protein sequence ID" value="CAG8444619.1"/>
    <property type="molecule type" value="Genomic_DNA"/>
</dbReference>
<accession>A0A9N8YSH0</accession>
<dbReference type="CDD" id="cd21037">
    <property type="entry name" value="MLKL_NTD"/>
    <property type="match status" value="1"/>
</dbReference>
<dbReference type="InterPro" id="IPR036537">
    <property type="entry name" value="Adaptor_Cbl_N_dom_sf"/>
</dbReference>
<dbReference type="GO" id="GO:0007166">
    <property type="term" value="P:cell surface receptor signaling pathway"/>
    <property type="evidence" value="ECO:0007669"/>
    <property type="project" value="InterPro"/>
</dbReference>
<evidence type="ECO:0000313" key="1">
    <source>
        <dbReference type="EMBL" id="CAG8444619.1"/>
    </source>
</evidence>
<dbReference type="OrthoDB" id="2396437at2759"/>
<dbReference type="Proteomes" id="UP000789342">
    <property type="component" value="Unassembled WGS sequence"/>
</dbReference>
<dbReference type="AlphaFoldDB" id="A0A9N8YSH0"/>
<keyword evidence="2" id="KW-1185">Reference proteome</keyword>
<protein>
    <submittedName>
        <fullName evidence="1">16141_t:CDS:1</fullName>
    </submittedName>
</protein>
<sequence length="187" mass="21676">MDLEKLNLEASSGVKLEIQSNFNKTSVKTNEIESIGESKFSAHLRSKDNTYSVNAIEPFLPLFASVRETADNLAKIYKDAKHNRQVCADLVNRVKIVEQDVRYLQCHKQENEKYFSSQQYYDAWVGFCHVLDGVKEFAKNVTQLSGLQKYANAKVVRKNFYSVVGEFEYKYGDIKEFYSDEKREQEI</sequence>
<gene>
    <name evidence="1" type="ORF">AMORRO_LOCUS528</name>
</gene>
<dbReference type="InterPro" id="IPR059179">
    <property type="entry name" value="MLKL-like_MCAfunc"/>
</dbReference>
<evidence type="ECO:0000313" key="2">
    <source>
        <dbReference type="Proteomes" id="UP000789342"/>
    </source>
</evidence>
<name>A0A9N8YSH0_9GLOM</name>